<gene>
    <name evidence="14" type="ORF">CQW23_23945</name>
</gene>
<evidence type="ECO:0000256" key="9">
    <source>
        <dbReference type="ARBA" id="ARBA00022989"/>
    </source>
</evidence>
<dbReference type="GO" id="GO:0000139">
    <property type="term" value="C:Golgi membrane"/>
    <property type="evidence" value="ECO:0007669"/>
    <property type="project" value="UniProtKB-SubCell"/>
</dbReference>
<evidence type="ECO:0000256" key="4">
    <source>
        <dbReference type="ARBA" id="ARBA00008661"/>
    </source>
</evidence>
<evidence type="ECO:0000256" key="3">
    <source>
        <dbReference type="ARBA" id="ARBA00004922"/>
    </source>
</evidence>
<keyword evidence="12" id="KW-0464">Manganese</keyword>
<dbReference type="PANTHER" id="PTHR48449:SF1">
    <property type="entry name" value="DUF1985 DOMAIN-CONTAINING PROTEIN"/>
    <property type="match status" value="1"/>
</dbReference>
<evidence type="ECO:0000256" key="10">
    <source>
        <dbReference type="ARBA" id="ARBA00023034"/>
    </source>
</evidence>
<feature type="domain" description="DUF1985" evidence="13">
    <location>
        <begin position="188"/>
        <end position="265"/>
    </location>
</feature>
<keyword evidence="7" id="KW-0812">Transmembrane</keyword>
<dbReference type="GO" id="GO:0016758">
    <property type="term" value="F:hexosyltransferase activity"/>
    <property type="evidence" value="ECO:0007669"/>
    <property type="project" value="InterPro"/>
</dbReference>
<dbReference type="Pfam" id="PF09331">
    <property type="entry name" value="DUF1985"/>
    <property type="match status" value="1"/>
</dbReference>
<keyword evidence="10" id="KW-0333">Golgi apparatus</keyword>
<name>A0A2G2VTE6_CAPBA</name>
<evidence type="ECO:0000313" key="14">
    <source>
        <dbReference type="EMBL" id="PHT36245.1"/>
    </source>
</evidence>
<keyword evidence="5" id="KW-0328">Glycosyltransferase</keyword>
<evidence type="ECO:0000256" key="6">
    <source>
        <dbReference type="ARBA" id="ARBA00022679"/>
    </source>
</evidence>
<dbReference type="OrthoDB" id="1194650at2759"/>
<evidence type="ECO:0000313" key="15">
    <source>
        <dbReference type="Proteomes" id="UP000224567"/>
    </source>
</evidence>
<dbReference type="Pfam" id="PF01762">
    <property type="entry name" value="Galactosyl_T"/>
    <property type="match status" value="1"/>
</dbReference>
<keyword evidence="15" id="KW-1185">Reference proteome</keyword>
<protein>
    <submittedName>
        <fullName evidence="14">Beta-1,3-galactosyltransferase 17</fullName>
    </submittedName>
</protein>
<evidence type="ECO:0000256" key="5">
    <source>
        <dbReference type="ARBA" id="ARBA00022676"/>
    </source>
</evidence>
<reference evidence="14 15" key="1">
    <citation type="journal article" date="2017" name="Genome Biol.">
        <title>New reference genome sequences of hot pepper reveal the massive evolution of plant disease-resistance genes by retroduplication.</title>
        <authorList>
            <person name="Kim S."/>
            <person name="Park J."/>
            <person name="Yeom S.I."/>
            <person name="Kim Y.M."/>
            <person name="Seo E."/>
            <person name="Kim K.T."/>
            <person name="Kim M.S."/>
            <person name="Lee J.M."/>
            <person name="Cheong K."/>
            <person name="Shin H.S."/>
            <person name="Kim S.B."/>
            <person name="Han K."/>
            <person name="Lee J."/>
            <person name="Park M."/>
            <person name="Lee H.A."/>
            <person name="Lee H.Y."/>
            <person name="Lee Y."/>
            <person name="Oh S."/>
            <person name="Lee J.H."/>
            <person name="Choi E."/>
            <person name="Choi E."/>
            <person name="Lee S.E."/>
            <person name="Jeon J."/>
            <person name="Kim H."/>
            <person name="Choi G."/>
            <person name="Song H."/>
            <person name="Lee J."/>
            <person name="Lee S.C."/>
            <person name="Kwon J.K."/>
            <person name="Lee H.Y."/>
            <person name="Koo N."/>
            <person name="Hong Y."/>
            <person name="Kim R.W."/>
            <person name="Kang W.H."/>
            <person name="Huh J.H."/>
            <person name="Kang B.C."/>
            <person name="Yang T.J."/>
            <person name="Lee Y.H."/>
            <person name="Bennetzen J.L."/>
            <person name="Choi D."/>
        </authorList>
    </citation>
    <scope>NUCLEOTIDE SEQUENCE [LARGE SCALE GENOMIC DNA]</scope>
    <source>
        <strain evidence="15">cv. PBC81</strain>
    </source>
</reference>
<keyword evidence="8" id="KW-0735">Signal-anchor</keyword>
<evidence type="ECO:0000256" key="2">
    <source>
        <dbReference type="ARBA" id="ARBA00004323"/>
    </source>
</evidence>
<comment type="cofactor">
    <cofactor evidence="1">
        <name>Mn(2+)</name>
        <dbReference type="ChEBI" id="CHEBI:29035"/>
    </cofactor>
</comment>
<dbReference type="PANTHER" id="PTHR48449">
    <property type="entry name" value="DUF1985 DOMAIN-CONTAINING PROTEIN"/>
    <property type="match status" value="1"/>
</dbReference>
<dbReference type="Gene3D" id="3.90.550.50">
    <property type="match status" value="1"/>
</dbReference>
<sequence length="545" mass="62236">MAIRKSWMQHQLIRSSNVVARFFVALHARKEVNVELKKEAGFFGNIVIVPYVDHYDLVVLKTVAICEYAVRVASAKNIMKCDDDTFVRVDAVIKEVNKVPEARSLYIGNINFHHKPLRSGKWAVTYETIHLSYKMSDTFCIITTDYFFTVTGSEYDEHGEKEYFKRDDPNANSPSTEELVKTFNIDRYPVRMQCDGATNLTEELKGKGISKKHKQSLCLVWFVHNILWVRDVNNNISVGLIKLSKDLEAFNNYPWGYASFKMTVKYLLTPLASNTVNLYGFPWAFMAWAFEAIPYLRQQVNYQEEVSCPRILRWLSAKTDKNAKFIVLFNPLKDVIVHPLLVSTNRELKMPFFLTLRSVQTLSDPKVIDRIKIELFGATTITRKIILESGLVVVNGLSGDRDAGGASDAAFGTNDTPLTVFKTNHYEYDHTGYTDFASPSECSACKCQVCKAKYDVVINAINVLTTSVKELISKRGLIPSKRILYPSTPLKIKAKRRRKVISNELSRIPKRKITNPLFMCCTEQCTMSKGEQHKLKKVNIYVYSN</sequence>
<dbReference type="InterPro" id="IPR015410">
    <property type="entry name" value="DUF1985"/>
</dbReference>
<organism evidence="14 15">
    <name type="scientific">Capsicum baccatum</name>
    <name type="common">Peruvian pepper</name>
    <dbReference type="NCBI Taxonomy" id="33114"/>
    <lineage>
        <taxon>Eukaryota</taxon>
        <taxon>Viridiplantae</taxon>
        <taxon>Streptophyta</taxon>
        <taxon>Embryophyta</taxon>
        <taxon>Tracheophyta</taxon>
        <taxon>Spermatophyta</taxon>
        <taxon>Magnoliopsida</taxon>
        <taxon>eudicotyledons</taxon>
        <taxon>Gunneridae</taxon>
        <taxon>Pentapetalae</taxon>
        <taxon>asterids</taxon>
        <taxon>lamiids</taxon>
        <taxon>Solanales</taxon>
        <taxon>Solanaceae</taxon>
        <taxon>Solanoideae</taxon>
        <taxon>Capsiceae</taxon>
        <taxon>Capsicum</taxon>
    </lineage>
</organism>
<accession>A0A2G2VTE6</accession>
<evidence type="ECO:0000256" key="11">
    <source>
        <dbReference type="ARBA" id="ARBA00023136"/>
    </source>
</evidence>
<evidence type="ECO:0000256" key="1">
    <source>
        <dbReference type="ARBA" id="ARBA00001936"/>
    </source>
</evidence>
<keyword evidence="6" id="KW-0808">Transferase</keyword>
<comment type="caution">
    <text evidence="14">The sequence shown here is derived from an EMBL/GenBank/DDBJ whole genome shotgun (WGS) entry which is preliminary data.</text>
</comment>
<comment type="subcellular location">
    <subcellularLocation>
        <location evidence="2">Golgi apparatus membrane</location>
        <topology evidence="2">Single-pass type II membrane protein</topology>
    </subcellularLocation>
</comment>
<dbReference type="InterPro" id="IPR002659">
    <property type="entry name" value="Glyco_trans_31"/>
</dbReference>
<reference evidence="15" key="2">
    <citation type="journal article" date="2017" name="J. Anim. Genet.">
        <title>Multiple reference genome sequences of hot pepper reveal the massive evolution of plant disease resistance genes by retroduplication.</title>
        <authorList>
            <person name="Kim S."/>
            <person name="Park J."/>
            <person name="Yeom S.-I."/>
            <person name="Kim Y.-M."/>
            <person name="Seo E."/>
            <person name="Kim K.-T."/>
            <person name="Kim M.-S."/>
            <person name="Lee J.M."/>
            <person name="Cheong K."/>
            <person name="Shin H.-S."/>
            <person name="Kim S.-B."/>
            <person name="Han K."/>
            <person name="Lee J."/>
            <person name="Park M."/>
            <person name="Lee H.-A."/>
            <person name="Lee H.-Y."/>
            <person name="Lee Y."/>
            <person name="Oh S."/>
            <person name="Lee J.H."/>
            <person name="Choi E."/>
            <person name="Choi E."/>
            <person name="Lee S.E."/>
            <person name="Jeon J."/>
            <person name="Kim H."/>
            <person name="Choi G."/>
            <person name="Song H."/>
            <person name="Lee J."/>
            <person name="Lee S.-C."/>
            <person name="Kwon J.-K."/>
            <person name="Lee H.-Y."/>
            <person name="Koo N."/>
            <person name="Hong Y."/>
            <person name="Kim R.W."/>
            <person name="Kang W.-H."/>
            <person name="Huh J.H."/>
            <person name="Kang B.-C."/>
            <person name="Yang T.-J."/>
            <person name="Lee Y.-H."/>
            <person name="Bennetzen J.L."/>
            <person name="Choi D."/>
        </authorList>
    </citation>
    <scope>NUCLEOTIDE SEQUENCE [LARGE SCALE GENOMIC DNA]</scope>
    <source>
        <strain evidence="15">cv. PBC81</strain>
    </source>
</reference>
<evidence type="ECO:0000256" key="8">
    <source>
        <dbReference type="ARBA" id="ARBA00022968"/>
    </source>
</evidence>
<evidence type="ECO:0000259" key="13">
    <source>
        <dbReference type="Pfam" id="PF09331"/>
    </source>
</evidence>
<evidence type="ECO:0000256" key="12">
    <source>
        <dbReference type="ARBA" id="ARBA00023211"/>
    </source>
</evidence>
<dbReference type="AlphaFoldDB" id="A0A2G2VTE6"/>
<comment type="pathway">
    <text evidence="3">Protein modification; protein glycosylation.</text>
</comment>
<dbReference type="EMBL" id="MLFT02000010">
    <property type="protein sequence ID" value="PHT36245.1"/>
    <property type="molecule type" value="Genomic_DNA"/>
</dbReference>
<comment type="similarity">
    <text evidence="4">Belongs to the glycosyltransferase 31 family.</text>
</comment>
<dbReference type="Proteomes" id="UP000224567">
    <property type="component" value="Unassembled WGS sequence"/>
</dbReference>
<dbReference type="UniPathway" id="UPA00378"/>
<evidence type="ECO:0000256" key="7">
    <source>
        <dbReference type="ARBA" id="ARBA00022692"/>
    </source>
</evidence>
<keyword evidence="11" id="KW-0472">Membrane</keyword>
<keyword evidence="9" id="KW-1133">Transmembrane helix</keyword>
<proteinExistence type="inferred from homology"/>
<dbReference type="STRING" id="33114.A0A2G2VTE6"/>